<protein>
    <submittedName>
        <fullName evidence="1">Uncharacterized protein</fullName>
    </submittedName>
</protein>
<sequence>MPKENSRFLTVFVNPKFDKDHENVNLFSDGPINKELLDNLKPEVRQCFKSSKVTISVMTP</sequence>
<name>A0ABQ9ZIU5_9CRUS</name>
<comment type="caution">
    <text evidence="1">The sequence shown here is derived from an EMBL/GenBank/DDBJ whole genome shotgun (WGS) entry which is preliminary data.</text>
</comment>
<gene>
    <name evidence="1" type="ORF">OUZ56_025094</name>
</gene>
<evidence type="ECO:0000313" key="2">
    <source>
        <dbReference type="Proteomes" id="UP001234178"/>
    </source>
</evidence>
<keyword evidence="2" id="KW-1185">Reference proteome</keyword>
<reference evidence="1 2" key="1">
    <citation type="journal article" date="2023" name="Nucleic Acids Res.">
        <title>The hologenome of Daphnia magna reveals possible DNA methylation and microbiome-mediated evolution of the host genome.</title>
        <authorList>
            <person name="Chaturvedi A."/>
            <person name="Li X."/>
            <person name="Dhandapani V."/>
            <person name="Marshall H."/>
            <person name="Kissane S."/>
            <person name="Cuenca-Cambronero M."/>
            <person name="Asole G."/>
            <person name="Calvet F."/>
            <person name="Ruiz-Romero M."/>
            <person name="Marangio P."/>
            <person name="Guigo R."/>
            <person name="Rago D."/>
            <person name="Mirbahai L."/>
            <person name="Eastwood N."/>
            <person name="Colbourne J.K."/>
            <person name="Zhou J."/>
            <person name="Mallon E."/>
            <person name="Orsini L."/>
        </authorList>
    </citation>
    <scope>NUCLEOTIDE SEQUENCE [LARGE SCALE GENOMIC DNA]</scope>
    <source>
        <strain evidence="1">LRV0_1</strain>
    </source>
</reference>
<evidence type="ECO:0000313" key="1">
    <source>
        <dbReference type="EMBL" id="KAK4012840.1"/>
    </source>
</evidence>
<dbReference type="Proteomes" id="UP001234178">
    <property type="component" value="Unassembled WGS sequence"/>
</dbReference>
<proteinExistence type="predicted"/>
<dbReference type="EMBL" id="JAOYFB010000004">
    <property type="protein sequence ID" value="KAK4012840.1"/>
    <property type="molecule type" value="Genomic_DNA"/>
</dbReference>
<accession>A0ABQ9ZIU5</accession>
<organism evidence="1 2">
    <name type="scientific">Daphnia magna</name>
    <dbReference type="NCBI Taxonomy" id="35525"/>
    <lineage>
        <taxon>Eukaryota</taxon>
        <taxon>Metazoa</taxon>
        <taxon>Ecdysozoa</taxon>
        <taxon>Arthropoda</taxon>
        <taxon>Crustacea</taxon>
        <taxon>Branchiopoda</taxon>
        <taxon>Diplostraca</taxon>
        <taxon>Cladocera</taxon>
        <taxon>Anomopoda</taxon>
        <taxon>Daphniidae</taxon>
        <taxon>Daphnia</taxon>
    </lineage>
</organism>